<dbReference type="AlphaFoldDB" id="A0AAZ1XVX0"/>
<proteinExistence type="predicted"/>
<evidence type="ECO:0000259" key="2">
    <source>
        <dbReference type="PROSITE" id="PS51840"/>
    </source>
</evidence>
<feature type="region of interest" description="Disordered" evidence="1">
    <location>
        <begin position="182"/>
        <end position="278"/>
    </location>
</feature>
<reference evidence="3" key="3">
    <citation type="submission" date="2025-09" db="UniProtKB">
        <authorList>
            <consortium name="Ensembl"/>
        </authorList>
    </citation>
    <scope>IDENTIFICATION</scope>
</reference>
<reference evidence="4" key="1">
    <citation type="submission" date="2020-03" db="EMBL/GenBank/DDBJ databases">
        <title>Evolution of repeat sequences and sex chromosomes of tilapia species revealed by chromosome-level genomes.</title>
        <authorList>
            <person name="Xu L."/>
            <person name="Tao W."/>
            <person name="Wang D."/>
            <person name="Zhou Q."/>
        </authorList>
    </citation>
    <scope>NUCLEOTIDE SEQUENCE [LARGE SCALE GENOMIC DNA]</scope>
    <source>
        <strain evidence="4">Israel</strain>
    </source>
</reference>
<name>A0AAZ1XVX0_OREAU</name>
<sequence length="278" mass="31427">MTSVWKRLQRVGKKASKFQFIASYQELVLECTKKWQPDKLRVVWTRRNRRMCSKLHSWQPGIKNPYRGMVVWPVPENIDISVTLFKDANADEFEDKEWTFVIEGENKGHRKVLASADINLKRFASPTLTQTDLTLKLKPLSVKVVEATLKLSLSCVFIREGKATDEDMQSLASLMSVKPTDIGNLDDFNESDEEEDKKSVTATGLTFPLAQVDEETPSAVKEAAASPLHQPKDSPNQRDGFTQQDVHSATQSSPGFKGDHRRKQSRTSADQLTRRGCC</sequence>
<feature type="compositionally biased region" description="Polar residues" evidence="1">
    <location>
        <begin position="237"/>
        <end position="254"/>
    </location>
</feature>
<accession>A0AAZ1XVX0</accession>
<organism evidence="3 4">
    <name type="scientific">Oreochromis aureus</name>
    <name type="common">Israeli tilapia</name>
    <name type="synonym">Chromis aureus</name>
    <dbReference type="NCBI Taxonomy" id="47969"/>
    <lineage>
        <taxon>Eukaryota</taxon>
        <taxon>Metazoa</taxon>
        <taxon>Chordata</taxon>
        <taxon>Craniata</taxon>
        <taxon>Vertebrata</taxon>
        <taxon>Euteleostomi</taxon>
        <taxon>Actinopterygii</taxon>
        <taxon>Neopterygii</taxon>
        <taxon>Teleostei</taxon>
        <taxon>Neoteleostei</taxon>
        <taxon>Acanthomorphata</taxon>
        <taxon>Ovalentaria</taxon>
        <taxon>Cichlomorphae</taxon>
        <taxon>Cichliformes</taxon>
        <taxon>Cichlidae</taxon>
        <taxon>African cichlids</taxon>
        <taxon>Pseudocrenilabrinae</taxon>
        <taxon>Oreochromini</taxon>
        <taxon>Oreochromis</taxon>
    </lineage>
</organism>
<dbReference type="InterPro" id="IPR050540">
    <property type="entry name" value="F-actin_Monoox_Mical"/>
</dbReference>
<evidence type="ECO:0000313" key="4">
    <source>
        <dbReference type="Proteomes" id="UP000472276"/>
    </source>
</evidence>
<protein>
    <recommendedName>
        <fullName evidence="2">C2 NT-type domain-containing protein</fullName>
    </recommendedName>
</protein>
<dbReference type="PANTHER" id="PTHR23167:SF42">
    <property type="entry name" value="EH DOMAIN-BINDING PROTEIN 1-LIKE PROTEIN 1"/>
    <property type="match status" value="1"/>
</dbReference>
<keyword evidence="4" id="KW-1185">Reference proteome</keyword>
<dbReference type="PROSITE" id="PS51840">
    <property type="entry name" value="C2_NT"/>
    <property type="match status" value="1"/>
</dbReference>
<evidence type="ECO:0000313" key="3">
    <source>
        <dbReference type="Ensembl" id="ENSOABP00000072511.1"/>
    </source>
</evidence>
<evidence type="ECO:0000256" key="1">
    <source>
        <dbReference type="SAM" id="MobiDB-lite"/>
    </source>
</evidence>
<dbReference type="Pfam" id="PF10358">
    <property type="entry name" value="NT-C2"/>
    <property type="match status" value="1"/>
</dbReference>
<dbReference type="Proteomes" id="UP000472276">
    <property type="component" value="Unassembled WGS sequence"/>
</dbReference>
<dbReference type="InterPro" id="IPR019448">
    <property type="entry name" value="NT-C2"/>
</dbReference>
<feature type="domain" description="C2 NT-type" evidence="2">
    <location>
        <begin position="8"/>
        <end position="157"/>
    </location>
</feature>
<reference evidence="3" key="2">
    <citation type="submission" date="2025-08" db="UniProtKB">
        <authorList>
            <consortium name="Ensembl"/>
        </authorList>
    </citation>
    <scope>IDENTIFICATION</scope>
</reference>
<dbReference type="Ensembl" id="ENSOABT00000072965.1">
    <property type="protein sequence ID" value="ENSOABP00000072511.1"/>
    <property type="gene ID" value="ENSOABG00000022930.2"/>
</dbReference>
<dbReference type="PANTHER" id="PTHR23167">
    <property type="entry name" value="CALPONIN HOMOLOGY DOMAIN-CONTAINING PROTEIN DDB_G0272472-RELATED"/>
    <property type="match status" value="1"/>
</dbReference>